<keyword evidence="2" id="KW-1185">Reference proteome</keyword>
<dbReference type="EMBL" id="VNHX01000025">
    <property type="protein sequence ID" value="TYP90133.1"/>
    <property type="molecule type" value="Genomic_DNA"/>
</dbReference>
<protein>
    <submittedName>
        <fullName evidence="1">Uncharacterized protein</fullName>
    </submittedName>
</protein>
<proteinExistence type="predicted"/>
<comment type="caution">
    <text evidence="1">The sequence shown here is derived from an EMBL/GenBank/DDBJ whole genome shotgun (WGS) entry which is preliminary data.</text>
</comment>
<evidence type="ECO:0000313" key="2">
    <source>
        <dbReference type="Proteomes" id="UP000325105"/>
    </source>
</evidence>
<name>A0A5S5D284_9SPHI</name>
<evidence type="ECO:0000313" key="1">
    <source>
        <dbReference type="EMBL" id="TYP90133.1"/>
    </source>
</evidence>
<reference evidence="1 2" key="1">
    <citation type="submission" date="2019-07" db="EMBL/GenBank/DDBJ databases">
        <title>Genomic Encyclopedia of Archaeal and Bacterial Type Strains, Phase II (KMG-II): from individual species to whole genera.</title>
        <authorList>
            <person name="Goeker M."/>
        </authorList>
    </citation>
    <scope>NUCLEOTIDE SEQUENCE [LARGE SCALE GENOMIC DNA]</scope>
    <source>
        <strain evidence="1 2">DSM 18850</strain>
    </source>
</reference>
<organism evidence="1 2">
    <name type="scientific">Sphingobacterium allocomposti</name>
    <dbReference type="NCBI Taxonomy" id="415956"/>
    <lineage>
        <taxon>Bacteria</taxon>
        <taxon>Pseudomonadati</taxon>
        <taxon>Bacteroidota</taxon>
        <taxon>Sphingobacteriia</taxon>
        <taxon>Sphingobacteriales</taxon>
        <taxon>Sphingobacteriaceae</taxon>
        <taxon>Sphingobacterium</taxon>
    </lineage>
</organism>
<dbReference type="Proteomes" id="UP000325105">
    <property type="component" value="Unassembled WGS sequence"/>
</dbReference>
<sequence length="43" mass="4943">MIRFCHKRVTVYASDIHPDLFLLTDNTVLPEISRVISKISVTL</sequence>
<gene>
    <name evidence="1" type="ORF">BC792_1259</name>
</gene>
<dbReference type="AlphaFoldDB" id="A0A5S5D284"/>
<accession>A0A5S5D284</accession>